<gene>
    <name evidence="6" type="ORF">UFOVP648_27</name>
</gene>
<evidence type="ECO:0000313" key="6">
    <source>
        <dbReference type="EMBL" id="CAB4154714.1"/>
    </source>
</evidence>
<keyword evidence="4 5" id="KW-0472">Membrane</keyword>
<protein>
    <submittedName>
        <fullName evidence="6">Bacteriophage holin family</fullName>
    </submittedName>
</protein>
<evidence type="ECO:0000256" key="3">
    <source>
        <dbReference type="ARBA" id="ARBA00022989"/>
    </source>
</evidence>
<evidence type="ECO:0000256" key="1">
    <source>
        <dbReference type="ARBA" id="ARBA00004301"/>
    </source>
</evidence>
<feature type="transmembrane region" description="Helical" evidence="5">
    <location>
        <begin position="71"/>
        <end position="89"/>
    </location>
</feature>
<reference evidence="6" key="1">
    <citation type="submission" date="2020-04" db="EMBL/GenBank/DDBJ databases">
        <authorList>
            <person name="Chiriac C."/>
            <person name="Salcher M."/>
            <person name="Ghai R."/>
            <person name="Kavagutti S V."/>
        </authorList>
    </citation>
    <scope>NUCLEOTIDE SEQUENCE</scope>
</reference>
<proteinExistence type="predicted"/>
<accession>A0A6J5NH42</accession>
<keyword evidence="2 5" id="KW-0812">Transmembrane</keyword>
<keyword evidence="3 5" id="KW-1133">Transmembrane helix</keyword>
<dbReference type="InterPro" id="IPR006480">
    <property type="entry name" value="Phage_holin_4_1"/>
</dbReference>
<feature type="transmembrane region" description="Helical" evidence="5">
    <location>
        <begin position="39"/>
        <end position="59"/>
    </location>
</feature>
<dbReference type="GO" id="GO:0033644">
    <property type="term" value="C:host cell membrane"/>
    <property type="evidence" value="ECO:0007669"/>
    <property type="project" value="UniProtKB-SubCell"/>
</dbReference>
<evidence type="ECO:0000256" key="2">
    <source>
        <dbReference type="ARBA" id="ARBA00022692"/>
    </source>
</evidence>
<evidence type="ECO:0000256" key="4">
    <source>
        <dbReference type="ARBA" id="ARBA00023136"/>
    </source>
</evidence>
<sequence>MIAITTLEKHSEESIFNMKTIFSYILVSIVGIFMPIKPIILTIISLVLIDFFFAIYRAYKSKKVISSRKMYATLPKLLMYNVVIIMIYYSNIHIFNTGIPLEKIIASFIALIEIKSIDENFKYIMGFSIWSKLMKTLDRGENLHKQQ</sequence>
<comment type="subcellular location">
    <subcellularLocation>
        <location evidence="1">Host membrane</location>
        <topology evidence="1">Multi-pass membrane protein</topology>
    </subcellularLocation>
</comment>
<evidence type="ECO:0000256" key="5">
    <source>
        <dbReference type="SAM" id="Phobius"/>
    </source>
</evidence>
<name>A0A6J5NH42_9CAUD</name>
<feature type="transmembrane region" description="Helical" evidence="5">
    <location>
        <begin position="16"/>
        <end position="33"/>
    </location>
</feature>
<dbReference type="EMBL" id="LR796618">
    <property type="protein sequence ID" value="CAB4154714.1"/>
    <property type="molecule type" value="Genomic_DNA"/>
</dbReference>
<dbReference type="Pfam" id="PF05105">
    <property type="entry name" value="Phage_holin_4_1"/>
    <property type="match status" value="1"/>
</dbReference>
<organism evidence="6">
    <name type="scientific">uncultured Caudovirales phage</name>
    <dbReference type="NCBI Taxonomy" id="2100421"/>
    <lineage>
        <taxon>Viruses</taxon>
        <taxon>Duplodnaviria</taxon>
        <taxon>Heunggongvirae</taxon>
        <taxon>Uroviricota</taxon>
        <taxon>Caudoviricetes</taxon>
        <taxon>Peduoviridae</taxon>
        <taxon>Maltschvirus</taxon>
        <taxon>Maltschvirus maltsch</taxon>
    </lineage>
</organism>